<sequence>MPLPGRLWFTLHEAAARWGCSIADIAAWADAGMFRIITGITPVSCKAEIVAGKVALAPMDLLPLFRRCGSGPSQWLIRRVQPVGREDWLYITDPAEGMPVAVVDMLIGSNDVKRFEETHNIFDRDTGSAGPGDEGDYDWPAMYIEIIRRVFEEGLPPSQGAWLRELQDWFSARSKDGSFPDESSIRRRLKPILDALQFKRSKR</sequence>
<proteinExistence type="predicted"/>
<protein>
    <submittedName>
        <fullName evidence="1">Uncharacterized protein</fullName>
    </submittedName>
</protein>
<name>A0A540VL76_9GAMM</name>
<reference evidence="1 2" key="1">
    <citation type="submission" date="2019-06" db="EMBL/GenBank/DDBJ databases">
        <title>Metagenome assembled Genome of Spiribacter salinus SL48-SHIP from the microbial mat of Salt Lake 48 (Novosibirsk region, Russia).</title>
        <authorList>
            <person name="Shipova A."/>
            <person name="Rozanov A.S."/>
            <person name="Bryanskaya A.V."/>
            <person name="Peltek S.E."/>
        </authorList>
    </citation>
    <scope>NUCLEOTIDE SEQUENCE [LARGE SCALE GENOMIC DNA]</scope>
    <source>
        <strain evidence="1">SL48-SHIP-2</strain>
    </source>
</reference>
<evidence type="ECO:0000313" key="1">
    <source>
        <dbReference type="EMBL" id="TQE97518.1"/>
    </source>
</evidence>
<dbReference type="EMBL" id="VIFK01000308">
    <property type="protein sequence ID" value="TQE97518.1"/>
    <property type="molecule type" value="Genomic_DNA"/>
</dbReference>
<evidence type="ECO:0000313" key="2">
    <source>
        <dbReference type="Proteomes" id="UP000315400"/>
    </source>
</evidence>
<gene>
    <name evidence="1" type="ORF">FKY71_16070</name>
</gene>
<organism evidence="1 2">
    <name type="scientific">Spiribacter salinus</name>
    <dbReference type="NCBI Taxonomy" id="1335746"/>
    <lineage>
        <taxon>Bacteria</taxon>
        <taxon>Pseudomonadati</taxon>
        <taxon>Pseudomonadota</taxon>
        <taxon>Gammaproteobacteria</taxon>
        <taxon>Chromatiales</taxon>
        <taxon>Ectothiorhodospiraceae</taxon>
        <taxon>Spiribacter</taxon>
    </lineage>
</organism>
<comment type="caution">
    <text evidence="1">The sequence shown here is derived from an EMBL/GenBank/DDBJ whole genome shotgun (WGS) entry which is preliminary data.</text>
</comment>
<dbReference type="AlphaFoldDB" id="A0A540VL76"/>
<dbReference type="Proteomes" id="UP000315400">
    <property type="component" value="Unassembled WGS sequence"/>
</dbReference>
<accession>A0A540VL76</accession>